<dbReference type="Pfam" id="PF20075">
    <property type="entry name" value="DUF6471"/>
    <property type="match status" value="1"/>
</dbReference>
<dbReference type="EMBL" id="AVFL01000013">
    <property type="protein sequence ID" value="EWY39249.1"/>
    <property type="molecule type" value="Genomic_DNA"/>
</dbReference>
<dbReference type="InterPro" id="IPR045526">
    <property type="entry name" value="DUF6471"/>
</dbReference>
<feature type="domain" description="DUF6471" evidence="1">
    <location>
        <begin position="7"/>
        <end position="71"/>
    </location>
</feature>
<keyword evidence="3" id="KW-1185">Reference proteome</keyword>
<proteinExistence type="predicted"/>
<gene>
    <name evidence="2" type="ORF">N825_07980</name>
</gene>
<comment type="caution">
    <text evidence="2">The sequence shown here is derived from an EMBL/GenBank/DDBJ whole genome shotgun (WGS) entry which is preliminary data.</text>
</comment>
<organism evidence="2 3">
    <name type="scientific">Skermanella stibiiresistens SB22</name>
    <dbReference type="NCBI Taxonomy" id="1385369"/>
    <lineage>
        <taxon>Bacteria</taxon>
        <taxon>Pseudomonadati</taxon>
        <taxon>Pseudomonadota</taxon>
        <taxon>Alphaproteobacteria</taxon>
        <taxon>Rhodospirillales</taxon>
        <taxon>Azospirillaceae</taxon>
        <taxon>Skermanella</taxon>
    </lineage>
</organism>
<dbReference type="Proteomes" id="UP000019486">
    <property type="component" value="Unassembled WGS sequence"/>
</dbReference>
<dbReference type="RefSeq" id="WP_037455312.1">
    <property type="nucleotide sequence ID" value="NZ_AVFL01000013.1"/>
</dbReference>
<sequence length="76" mass="8710">MKTENEWANWVKGMLKGELKRRNITYEQLAQKLQEVGVNETPAAIANKISRGRFTAVFFLQCLDAIGVSNLRLRDE</sequence>
<evidence type="ECO:0000313" key="3">
    <source>
        <dbReference type="Proteomes" id="UP000019486"/>
    </source>
</evidence>
<name>W9GZM7_9PROT</name>
<accession>W9GZM7</accession>
<reference evidence="2 3" key="1">
    <citation type="submission" date="2013-08" db="EMBL/GenBank/DDBJ databases">
        <title>The genome sequence of Skermanella stibiiresistens.</title>
        <authorList>
            <person name="Zhu W."/>
            <person name="Wang G."/>
        </authorList>
    </citation>
    <scope>NUCLEOTIDE SEQUENCE [LARGE SCALE GENOMIC DNA]</scope>
    <source>
        <strain evidence="2 3">SB22</strain>
    </source>
</reference>
<dbReference type="OrthoDB" id="9808716at2"/>
<protein>
    <recommendedName>
        <fullName evidence="1">DUF6471 domain-containing protein</fullName>
    </recommendedName>
</protein>
<dbReference type="AlphaFoldDB" id="W9GZM7"/>
<evidence type="ECO:0000259" key="1">
    <source>
        <dbReference type="Pfam" id="PF20075"/>
    </source>
</evidence>
<evidence type="ECO:0000313" key="2">
    <source>
        <dbReference type="EMBL" id="EWY39249.1"/>
    </source>
</evidence>